<name>A0ABY6IX27_9BACT</name>
<keyword evidence="3" id="KW-1185">Reference proteome</keyword>
<protein>
    <recommendedName>
        <fullName evidence="4">Lipoprotein</fullName>
    </recommendedName>
</protein>
<reference evidence="2" key="1">
    <citation type="submission" date="2022-10" db="EMBL/GenBank/DDBJ databases">
        <title>Chitinophaga sp. nov., isolated from soil.</title>
        <authorList>
            <person name="Jeon C.O."/>
        </authorList>
    </citation>
    <scope>NUCLEOTIDE SEQUENCE</scope>
    <source>
        <strain evidence="2">R8</strain>
    </source>
</reference>
<evidence type="ECO:0000256" key="1">
    <source>
        <dbReference type="SAM" id="SignalP"/>
    </source>
</evidence>
<evidence type="ECO:0000313" key="3">
    <source>
        <dbReference type="Proteomes" id="UP001162741"/>
    </source>
</evidence>
<keyword evidence="1" id="KW-0732">Signal</keyword>
<dbReference type="EMBL" id="CP107006">
    <property type="protein sequence ID" value="UYQ90952.1"/>
    <property type="molecule type" value="Genomic_DNA"/>
</dbReference>
<feature type="signal peptide" evidence="1">
    <location>
        <begin position="1"/>
        <end position="24"/>
    </location>
</feature>
<accession>A0ABY6IX27</accession>
<proteinExistence type="predicted"/>
<organism evidence="2 3">
    <name type="scientific">Chitinophaga horti</name>
    <dbReference type="NCBI Taxonomy" id="2920382"/>
    <lineage>
        <taxon>Bacteria</taxon>
        <taxon>Pseudomonadati</taxon>
        <taxon>Bacteroidota</taxon>
        <taxon>Chitinophagia</taxon>
        <taxon>Chitinophagales</taxon>
        <taxon>Chitinophagaceae</taxon>
        <taxon>Chitinophaga</taxon>
    </lineage>
</organism>
<gene>
    <name evidence="2" type="ORF">MKQ68_12695</name>
</gene>
<evidence type="ECO:0000313" key="2">
    <source>
        <dbReference type="EMBL" id="UYQ90952.1"/>
    </source>
</evidence>
<dbReference type="RefSeq" id="WP_244846021.1">
    <property type="nucleotide sequence ID" value="NZ_CP107006.1"/>
</dbReference>
<sequence>MRRSTFPSLIVACAGLFACNNASKSPAARDTAAAVNTDVAVPVDTSVVVEDTTVSLIRTVLQNELKANLPSVDSADRQFSYTQADLNSDGKQEIFVGFRGMYFCGNAGCSMMLLAHDGKVISRFTLVRTPVYVLKTATKGWNDLLIDTKGGMRIVKWTGSKYPGNPSVQPAFQGDAPPDAIKVLDAPAWTAF</sequence>
<dbReference type="PROSITE" id="PS51257">
    <property type="entry name" value="PROKAR_LIPOPROTEIN"/>
    <property type="match status" value="1"/>
</dbReference>
<feature type="chain" id="PRO_5045307289" description="Lipoprotein" evidence="1">
    <location>
        <begin position="25"/>
        <end position="192"/>
    </location>
</feature>
<dbReference type="Proteomes" id="UP001162741">
    <property type="component" value="Chromosome"/>
</dbReference>
<evidence type="ECO:0008006" key="4">
    <source>
        <dbReference type="Google" id="ProtNLM"/>
    </source>
</evidence>